<evidence type="ECO:0000256" key="2">
    <source>
        <dbReference type="PROSITE-ProRule" id="PRU00708"/>
    </source>
</evidence>
<keyword evidence="4" id="KW-1133">Transmembrane helix</keyword>
<feature type="region of interest" description="Disordered" evidence="3">
    <location>
        <begin position="1002"/>
        <end position="1044"/>
    </location>
</feature>
<feature type="compositionally biased region" description="Basic and acidic residues" evidence="3">
    <location>
        <begin position="1003"/>
        <end position="1019"/>
    </location>
</feature>
<feature type="repeat" description="PPR" evidence="2">
    <location>
        <begin position="826"/>
        <end position="860"/>
    </location>
</feature>
<dbReference type="Gene3D" id="1.25.40.10">
    <property type="entry name" value="Tetratricopeptide repeat domain"/>
    <property type="match status" value="4"/>
</dbReference>
<feature type="repeat" description="PPR" evidence="2">
    <location>
        <begin position="927"/>
        <end position="961"/>
    </location>
</feature>
<proteinExistence type="predicted"/>
<dbReference type="PANTHER" id="PTHR47447:SF21">
    <property type="entry name" value="PENTACOTRIPEPTIDE-REPEAT REGION OF PRORP DOMAIN-CONTAINING PROTEIN"/>
    <property type="match status" value="1"/>
</dbReference>
<dbReference type="VEuPathDB" id="TriTrypDB:TvY486_0906200"/>
<organism evidence="5">
    <name type="scientific">Trypanosoma vivax (strain Y486)</name>
    <dbReference type="NCBI Taxonomy" id="1055687"/>
    <lineage>
        <taxon>Eukaryota</taxon>
        <taxon>Discoba</taxon>
        <taxon>Euglenozoa</taxon>
        <taxon>Kinetoplastea</taxon>
        <taxon>Metakinetoplastina</taxon>
        <taxon>Trypanosomatida</taxon>
        <taxon>Trypanosomatidae</taxon>
        <taxon>Trypanosoma</taxon>
        <taxon>Duttonella</taxon>
    </lineage>
</organism>
<keyword evidence="4" id="KW-0812">Transmembrane</keyword>
<protein>
    <recommendedName>
        <fullName evidence="6">Pentacotripeptide-repeat region of PRORP domain-containing protein</fullName>
    </recommendedName>
</protein>
<keyword evidence="4" id="KW-0472">Membrane</keyword>
<dbReference type="PANTHER" id="PTHR47447">
    <property type="entry name" value="OS03G0856100 PROTEIN"/>
    <property type="match status" value="1"/>
</dbReference>
<dbReference type="Pfam" id="PF01535">
    <property type="entry name" value="PPR"/>
    <property type="match status" value="5"/>
</dbReference>
<dbReference type="PROSITE" id="PS51375">
    <property type="entry name" value="PPR"/>
    <property type="match status" value="4"/>
</dbReference>
<dbReference type="EMBL" id="HE573025">
    <property type="protein sequence ID" value="CCC50799.1"/>
    <property type="molecule type" value="Genomic_DNA"/>
</dbReference>
<dbReference type="InterPro" id="IPR011990">
    <property type="entry name" value="TPR-like_helical_dom_sf"/>
</dbReference>
<evidence type="ECO:0008006" key="6">
    <source>
        <dbReference type="Google" id="ProtNLM"/>
    </source>
</evidence>
<accession>G0U3E2</accession>
<sequence>MSVVRLRSCSHWWCVVQYTTLVTPCAAFSIFSSAVLRQPSRVGHYRPFSSEDEEKLAAVLTSKPRHVARYVRQSVLHSRRRVTHFRNSVTFLMIALQSKLQKGEITPSDASALVEGLMKECVELRQGDMAHLLFRASIRFRKYGMGIGYALVKHLFDSYRADNAKELMRSMAAELRGDVSLRMLAVLAYHLSGDHSEGSELLQTIPSDKITTADYCALLDVYGVSGRYDDIASLVKQLLDPRSGVSCVDLDLNMLLSSSIVAIRGSNSLLQEMKDIALAKRAVLSEQAIGVLLRARLRTAYTVSDVYQAEASFRAEFGTSNLGMTAETCVIARCSEILSRGQKASDEMMLQKVQCLENAVEESLANDAIEDLDPSYFLSLIKGYGVLGEFESMKRCFNRLKEAASVRNSRLYDEMLRWYAHAYNLKEVIALKEEMHEQQVMHTAQTYQYLFRVLDRHYPRMVEKYLSEMRGKGIQIEPFMYPTLLRVFGSLEDYAIVEQLYREIKDKASAGYTEVFSPPVVVQLLKTYQHNPGRSEAIITEAENYGLLANEAVQAEIVQFYSTNDRYDDLHALVSRLPYKSPDIYRVLLRDASKRKDRRLFDALLHEMRENRVTVNERLFGTVMTALGHFNDLEGVKRYFHEALSCNVVRTPLFFAIAASAFARLGDVQSIDSCWNDLLQSKVTITMPVYNKFLDLYMTNHNVEMVQQILDTMMKLVPPNPVTATTVVDMLGKMGRIGEMESVLEEMTRSTNAVPTQVTYHQAMNAYAKSGDVAKMETMRERMREEGFQENHVTFNILFEGYGRAKRYERIKELVEERKSKQIPMDEFGYAGLLNIYSRARMAEEITQIVDEMVAGGVPFTSRMLSTLATSFSNIGDMPKMEQYVSLLLAHPDCRQKDVESVYLIYSKLRDTVKLQELLDSENLPKSQFTYNICVSAFARAGEHTKVASLLTQMEERGFSLSRNTSVTLSSLLLKAGKTELAQTVLKWKGYPSSAVGCLQEAEDVKQEDHPSIEDHNNSPHDPLASEQISDASNNPPTVITGRA</sequence>
<name>G0U3E2_TRYVY</name>
<feature type="compositionally biased region" description="Polar residues" evidence="3">
    <location>
        <begin position="1027"/>
        <end position="1038"/>
    </location>
</feature>
<evidence type="ECO:0000256" key="4">
    <source>
        <dbReference type="SAM" id="Phobius"/>
    </source>
</evidence>
<dbReference type="AlphaFoldDB" id="G0U3E2"/>
<dbReference type="InterPro" id="IPR002885">
    <property type="entry name" value="PPR_rpt"/>
</dbReference>
<feature type="repeat" description="PPR" evidence="2">
    <location>
        <begin position="791"/>
        <end position="825"/>
    </location>
</feature>
<feature type="repeat" description="PPR" evidence="2">
    <location>
        <begin position="756"/>
        <end position="790"/>
    </location>
</feature>
<evidence type="ECO:0000256" key="3">
    <source>
        <dbReference type="SAM" id="MobiDB-lite"/>
    </source>
</evidence>
<keyword evidence="1" id="KW-0677">Repeat</keyword>
<evidence type="ECO:0000256" key="1">
    <source>
        <dbReference type="ARBA" id="ARBA00022737"/>
    </source>
</evidence>
<evidence type="ECO:0000313" key="5">
    <source>
        <dbReference type="EMBL" id="CCC50799.1"/>
    </source>
</evidence>
<gene>
    <name evidence="5" type="ORF">TVY486_0906200</name>
</gene>
<feature type="transmembrane region" description="Helical" evidence="4">
    <location>
        <begin position="12"/>
        <end position="36"/>
    </location>
</feature>
<reference evidence="5" key="1">
    <citation type="journal article" date="2012" name="Proc. Natl. Acad. Sci. U.S.A.">
        <title>Antigenic diversity is generated by distinct evolutionary mechanisms in African trypanosome species.</title>
        <authorList>
            <person name="Jackson A.P."/>
            <person name="Berry A."/>
            <person name="Aslett M."/>
            <person name="Allison H.C."/>
            <person name="Burton P."/>
            <person name="Vavrova-Anderson J."/>
            <person name="Brown R."/>
            <person name="Browne H."/>
            <person name="Corton N."/>
            <person name="Hauser H."/>
            <person name="Gamble J."/>
            <person name="Gilderthorp R."/>
            <person name="Marcello L."/>
            <person name="McQuillan J."/>
            <person name="Otto T.D."/>
            <person name="Quail M.A."/>
            <person name="Sanders M.J."/>
            <person name="van Tonder A."/>
            <person name="Ginger M.L."/>
            <person name="Field M.C."/>
            <person name="Barry J.D."/>
            <person name="Hertz-Fowler C."/>
            <person name="Berriman M."/>
        </authorList>
    </citation>
    <scope>NUCLEOTIDE SEQUENCE</scope>
    <source>
        <strain evidence="5">Y486</strain>
    </source>
</reference>
<dbReference type="NCBIfam" id="TIGR00756">
    <property type="entry name" value="PPR"/>
    <property type="match status" value="3"/>
</dbReference>